<evidence type="ECO:0000313" key="3">
    <source>
        <dbReference type="EMBL" id="GAA4650310.1"/>
    </source>
</evidence>
<dbReference type="InterPro" id="IPR036380">
    <property type="entry name" value="Isochorismatase-like_sf"/>
</dbReference>
<comment type="caution">
    <text evidence="3">The sequence shown here is derived from an EMBL/GenBank/DDBJ whole genome shotgun (WGS) entry which is preliminary data.</text>
</comment>
<name>A0ABP8V2I4_9GAMM</name>
<dbReference type="PANTHER" id="PTHR43540:SF6">
    <property type="entry name" value="ISOCHORISMATASE-LIKE DOMAIN-CONTAINING PROTEIN"/>
    <property type="match status" value="1"/>
</dbReference>
<evidence type="ECO:0000256" key="1">
    <source>
        <dbReference type="ARBA" id="ARBA00022801"/>
    </source>
</evidence>
<dbReference type="GO" id="GO:0016787">
    <property type="term" value="F:hydrolase activity"/>
    <property type="evidence" value="ECO:0007669"/>
    <property type="project" value="UniProtKB-KW"/>
</dbReference>
<feature type="domain" description="Isochorismatase-like" evidence="2">
    <location>
        <begin position="16"/>
        <end position="189"/>
    </location>
</feature>
<evidence type="ECO:0000313" key="4">
    <source>
        <dbReference type="Proteomes" id="UP001500604"/>
    </source>
</evidence>
<reference evidence="4" key="1">
    <citation type="journal article" date="2019" name="Int. J. Syst. Evol. Microbiol.">
        <title>The Global Catalogue of Microorganisms (GCM) 10K type strain sequencing project: providing services to taxonomists for standard genome sequencing and annotation.</title>
        <authorList>
            <consortium name="The Broad Institute Genomics Platform"/>
            <consortium name="The Broad Institute Genome Sequencing Center for Infectious Disease"/>
            <person name="Wu L."/>
            <person name="Ma J."/>
        </authorList>
    </citation>
    <scope>NUCLEOTIDE SEQUENCE [LARGE SCALE GENOMIC DNA]</scope>
    <source>
        <strain evidence="4">JCM 17805</strain>
    </source>
</reference>
<keyword evidence="4" id="KW-1185">Reference proteome</keyword>
<protein>
    <submittedName>
        <fullName evidence="3">Cysteine hydrolase</fullName>
    </submittedName>
</protein>
<gene>
    <name evidence="3" type="ORF">GCM10023116_25930</name>
</gene>
<dbReference type="SUPFAM" id="SSF52499">
    <property type="entry name" value="Isochorismatase-like hydrolases"/>
    <property type="match status" value="1"/>
</dbReference>
<organism evidence="3 4">
    <name type="scientific">Kistimonas scapharcae</name>
    <dbReference type="NCBI Taxonomy" id="1036133"/>
    <lineage>
        <taxon>Bacteria</taxon>
        <taxon>Pseudomonadati</taxon>
        <taxon>Pseudomonadota</taxon>
        <taxon>Gammaproteobacteria</taxon>
        <taxon>Oceanospirillales</taxon>
        <taxon>Endozoicomonadaceae</taxon>
        <taxon>Kistimonas</taxon>
    </lineage>
</organism>
<keyword evidence="1 3" id="KW-0378">Hydrolase</keyword>
<dbReference type="PANTHER" id="PTHR43540">
    <property type="entry name" value="PEROXYUREIDOACRYLATE/UREIDOACRYLATE AMIDOHYDROLASE-RELATED"/>
    <property type="match status" value="1"/>
</dbReference>
<dbReference type="Proteomes" id="UP001500604">
    <property type="component" value="Unassembled WGS sequence"/>
</dbReference>
<dbReference type="RefSeq" id="WP_345196455.1">
    <property type="nucleotide sequence ID" value="NZ_BAABFL010000385.1"/>
</dbReference>
<dbReference type="Gene3D" id="3.40.50.850">
    <property type="entry name" value="Isochorismatase-like"/>
    <property type="match status" value="1"/>
</dbReference>
<dbReference type="Pfam" id="PF00857">
    <property type="entry name" value="Isochorismatase"/>
    <property type="match status" value="1"/>
</dbReference>
<accession>A0ABP8V2I4</accession>
<proteinExistence type="predicted"/>
<dbReference type="EMBL" id="BAABFL010000385">
    <property type="protein sequence ID" value="GAA4650310.1"/>
    <property type="molecule type" value="Genomic_DNA"/>
</dbReference>
<dbReference type="InterPro" id="IPR000868">
    <property type="entry name" value="Isochorismatase-like_dom"/>
</dbReference>
<dbReference type="CDD" id="cd00431">
    <property type="entry name" value="cysteine_hydrolases"/>
    <property type="match status" value="1"/>
</dbReference>
<evidence type="ECO:0000259" key="2">
    <source>
        <dbReference type="Pfam" id="PF00857"/>
    </source>
</evidence>
<dbReference type="InterPro" id="IPR050272">
    <property type="entry name" value="Isochorismatase-like_hydrls"/>
</dbReference>
<sequence>MQSQMLRFGPLSNHALHIVIDMQKMFAEPGNFYCDGLQAIVPVIANIARNKIQSTVFTRFLPHQINKPPASPWQAHYHQWLTADFGQLPPEQYDLVEPLDQLSHPDNTINKNTYSVFESQAFQGILDKQRPDTLIFSGVKTNYCVLACVLASVDRDYRTLVVTDAVAGSSDQTQHAVLDTLLPRFIHQIELVTADTLLQSWKSDS</sequence>